<evidence type="ECO:0000313" key="1">
    <source>
        <dbReference type="EMBL" id="KAK3781433.1"/>
    </source>
</evidence>
<organism evidence="1 2">
    <name type="scientific">Elysia crispata</name>
    <name type="common">lettuce slug</name>
    <dbReference type="NCBI Taxonomy" id="231223"/>
    <lineage>
        <taxon>Eukaryota</taxon>
        <taxon>Metazoa</taxon>
        <taxon>Spiralia</taxon>
        <taxon>Lophotrochozoa</taxon>
        <taxon>Mollusca</taxon>
        <taxon>Gastropoda</taxon>
        <taxon>Heterobranchia</taxon>
        <taxon>Euthyneura</taxon>
        <taxon>Panpulmonata</taxon>
        <taxon>Sacoglossa</taxon>
        <taxon>Placobranchoidea</taxon>
        <taxon>Plakobranchidae</taxon>
        <taxon>Elysia</taxon>
    </lineage>
</organism>
<sequence>MVKRIKKHQKRTRQTTVNSYYNGEVTGRVGSSFGDLSEPQQCVVGVFYSCERDYQLCHYSTQRIKTFGQEIVNAKPSHHP</sequence>
<dbReference type="Proteomes" id="UP001283361">
    <property type="component" value="Unassembled WGS sequence"/>
</dbReference>
<accession>A0AAE1A519</accession>
<reference evidence="1" key="1">
    <citation type="journal article" date="2023" name="G3 (Bethesda)">
        <title>A reference genome for the long-term kleptoplast-retaining sea slug Elysia crispata morphotype clarki.</title>
        <authorList>
            <person name="Eastman K.E."/>
            <person name="Pendleton A.L."/>
            <person name="Shaikh M.A."/>
            <person name="Suttiyut T."/>
            <person name="Ogas R."/>
            <person name="Tomko P."/>
            <person name="Gavelis G."/>
            <person name="Widhalm J.R."/>
            <person name="Wisecaver J.H."/>
        </authorList>
    </citation>
    <scope>NUCLEOTIDE SEQUENCE</scope>
    <source>
        <strain evidence="1">ECLA1</strain>
    </source>
</reference>
<dbReference type="AlphaFoldDB" id="A0AAE1A519"/>
<evidence type="ECO:0000313" key="2">
    <source>
        <dbReference type="Proteomes" id="UP001283361"/>
    </source>
</evidence>
<gene>
    <name evidence="1" type="ORF">RRG08_019059</name>
</gene>
<name>A0AAE1A519_9GAST</name>
<proteinExistence type="predicted"/>
<keyword evidence="2" id="KW-1185">Reference proteome</keyword>
<comment type="caution">
    <text evidence="1">The sequence shown here is derived from an EMBL/GenBank/DDBJ whole genome shotgun (WGS) entry which is preliminary data.</text>
</comment>
<dbReference type="EMBL" id="JAWDGP010002624">
    <property type="protein sequence ID" value="KAK3781433.1"/>
    <property type="molecule type" value="Genomic_DNA"/>
</dbReference>
<protein>
    <submittedName>
        <fullName evidence="1">Uncharacterized protein</fullName>
    </submittedName>
</protein>